<name>A0ABQ5XP37_9GAMM</name>
<dbReference type="Pfam" id="PF26642">
    <property type="entry name" value="XAC0095_dom"/>
    <property type="match status" value="1"/>
</dbReference>
<dbReference type="InterPro" id="IPR058099">
    <property type="entry name" value="T3SS_XAC0095_dom"/>
</dbReference>
<accession>A0ABQ5XP37</accession>
<keyword evidence="3" id="KW-1185">Reference proteome</keyword>
<sequence>MEDMQGGPCGPQIYLLSEEGYERLKDLQAMLALMAHITYSKGDGVKSGATLTIGRAELCFIFEAINIKIDDVLERLGNENWLSSVPEVSPAFVR</sequence>
<protein>
    <recommendedName>
        <fullName evidence="1">XAC0095-like domain-containing protein</fullName>
    </recommendedName>
</protein>
<dbReference type="NCBIfam" id="NF047335">
    <property type="entry name" value="T3SS_XAC0095"/>
    <property type="match status" value="1"/>
</dbReference>
<comment type="caution">
    <text evidence="2">The sequence shown here is derived from an EMBL/GenBank/DDBJ whole genome shotgun (WGS) entry which is preliminary data.</text>
</comment>
<reference evidence="3" key="1">
    <citation type="journal article" date="2019" name="Int. J. Syst. Evol. Microbiol.">
        <title>The Global Catalogue of Microorganisms (GCM) 10K type strain sequencing project: providing services to taxonomists for standard genome sequencing and annotation.</title>
        <authorList>
            <consortium name="The Broad Institute Genomics Platform"/>
            <consortium name="The Broad Institute Genome Sequencing Center for Infectious Disease"/>
            <person name="Wu L."/>
            <person name="Ma J."/>
        </authorList>
    </citation>
    <scope>NUCLEOTIDE SEQUENCE [LARGE SCALE GENOMIC DNA]</scope>
    <source>
        <strain evidence="3">NBRC 111980</strain>
    </source>
</reference>
<feature type="domain" description="XAC0095-like" evidence="1">
    <location>
        <begin position="13"/>
        <end position="76"/>
    </location>
</feature>
<dbReference type="EMBL" id="BSOB01000018">
    <property type="protein sequence ID" value="GLQ93490.1"/>
    <property type="molecule type" value="Genomic_DNA"/>
</dbReference>
<gene>
    <name evidence="2" type="ORF">GCM10007901_24410</name>
</gene>
<organism evidence="2 3">
    <name type="scientific">Dyella acidisoli</name>
    <dbReference type="NCBI Taxonomy" id="1867834"/>
    <lineage>
        <taxon>Bacteria</taxon>
        <taxon>Pseudomonadati</taxon>
        <taxon>Pseudomonadota</taxon>
        <taxon>Gammaproteobacteria</taxon>
        <taxon>Lysobacterales</taxon>
        <taxon>Rhodanobacteraceae</taxon>
        <taxon>Dyella</taxon>
    </lineage>
</organism>
<evidence type="ECO:0000259" key="1">
    <source>
        <dbReference type="Pfam" id="PF26642"/>
    </source>
</evidence>
<proteinExistence type="predicted"/>
<dbReference type="RefSeq" id="WP_284321200.1">
    <property type="nucleotide sequence ID" value="NZ_BSOB01000018.1"/>
</dbReference>
<evidence type="ECO:0000313" key="2">
    <source>
        <dbReference type="EMBL" id="GLQ93490.1"/>
    </source>
</evidence>
<dbReference type="Proteomes" id="UP001156670">
    <property type="component" value="Unassembled WGS sequence"/>
</dbReference>
<evidence type="ECO:0000313" key="3">
    <source>
        <dbReference type="Proteomes" id="UP001156670"/>
    </source>
</evidence>